<evidence type="ECO:0000313" key="3">
    <source>
        <dbReference type="EMBL" id="KAE9277796.1"/>
    </source>
</evidence>
<organism evidence="3 5">
    <name type="scientific">Phytophthora rubi</name>
    <dbReference type="NCBI Taxonomy" id="129364"/>
    <lineage>
        <taxon>Eukaryota</taxon>
        <taxon>Sar</taxon>
        <taxon>Stramenopiles</taxon>
        <taxon>Oomycota</taxon>
        <taxon>Peronosporomycetes</taxon>
        <taxon>Peronosporales</taxon>
        <taxon>Peronosporaceae</taxon>
        <taxon>Phytophthora</taxon>
    </lineage>
</organism>
<keyword evidence="5" id="KW-1185">Reference proteome</keyword>
<dbReference type="Proteomes" id="UP000434957">
    <property type="component" value="Unassembled WGS sequence"/>
</dbReference>
<sequence>MQSSFSSAKRTSAPGTGTGSNRFMSPKHGSLSDSKIPKPIKYTSDEVPKNWDGKDWQTYKWAMLTVFEERNLEDIADGTLTAAMLQTASAEKKEEFRIKQVKIKRTVETSVPPEILQQISEKKTGSEMLTEMCDLFEGNRAKRLEPARVVAW</sequence>
<evidence type="ECO:0000313" key="4">
    <source>
        <dbReference type="Proteomes" id="UP000429607"/>
    </source>
</evidence>
<evidence type="ECO:0000313" key="5">
    <source>
        <dbReference type="Proteomes" id="UP000434957"/>
    </source>
</evidence>
<dbReference type="EMBL" id="QXFT01004469">
    <property type="protein sequence ID" value="KAE9277796.1"/>
    <property type="molecule type" value="Genomic_DNA"/>
</dbReference>
<evidence type="ECO:0000313" key="2">
    <source>
        <dbReference type="EMBL" id="KAE8981920.1"/>
    </source>
</evidence>
<gene>
    <name evidence="2" type="ORF">PR001_g23865</name>
    <name evidence="3" type="ORF">PR003_g28692</name>
</gene>
<feature type="compositionally biased region" description="Polar residues" evidence="1">
    <location>
        <begin position="1"/>
        <end position="23"/>
    </location>
</feature>
<name>A0A6A4BPS1_9STRA</name>
<dbReference type="Proteomes" id="UP000429607">
    <property type="component" value="Unassembled WGS sequence"/>
</dbReference>
<protein>
    <submittedName>
        <fullName evidence="3">Uncharacterized protein</fullName>
    </submittedName>
</protein>
<dbReference type="AlphaFoldDB" id="A0A6A4BPS1"/>
<comment type="caution">
    <text evidence="3">The sequence shown here is derived from an EMBL/GenBank/DDBJ whole genome shotgun (WGS) entry which is preliminary data.</text>
</comment>
<proteinExistence type="predicted"/>
<feature type="region of interest" description="Disordered" evidence="1">
    <location>
        <begin position="1"/>
        <end position="44"/>
    </location>
</feature>
<reference evidence="3 5" key="1">
    <citation type="submission" date="2018-08" db="EMBL/GenBank/DDBJ databases">
        <title>Genomic investigation of the strawberry pathogen Phytophthora fragariae indicates pathogenicity is determined by transcriptional variation in three key races.</title>
        <authorList>
            <person name="Adams T.M."/>
            <person name="Armitage A.D."/>
            <person name="Sobczyk M.K."/>
            <person name="Bates H.J."/>
            <person name="Dunwell J.M."/>
            <person name="Nellist C.F."/>
            <person name="Harrison R.J."/>
        </authorList>
    </citation>
    <scope>NUCLEOTIDE SEQUENCE [LARGE SCALE GENOMIC DNA]</scope>
    <source>
        <strain evidence="2 4">SCRP249</strain>
        <strain evidence="3 5">SCRP333</strain>
    </source>
</reference>
<dbReference type="EMBL" id="QXFV01002911">
    <property type="protein sequence ID" value="KAE8981920.1"/>
    <property type="molecule type" value="Genomic_DNA"/>
</dbReference>
<evidence type="ECO:0000256" key="1">
    <source>
        <dbReference type="SAM" id="MobiDB-lite"/>
    </source>
</evidence>
<accession>A0A6A4BPS1</accession>